<name>A0A8J3HQ37_9RICK</name>
<feature type="binding site" evidence="4">
    <location>
        <position position="6"/>
    </location>
    <ligand>
        <name>a divalent metal cation</name>
        <dbReference type="ChEBI" id="CHEBI:60240"/>
        <label>1</label>
    </ligand>
</feature>
<evidence type="ECO:0000256" key="4">
    <source>
        <dbReference type="PIRSR" id="PIRSR005902-1"/>
    </source>
</evidence>
<dbReference type="PROSITE" id="PS01137">
    <property type="entry name" value="TATD_1"/>
    <property type="match status" value="1"/>
</dbReference>
<protein>
    <submittedName>
        <fullName evidence="5">LuxR family transcriptional regulator</fullName>
    </submittedName>
</protein>
<organism evidence="5 6">
    <name type="scientific">Candidatus Mesenet longicola</name>
    <dbReference type="NCBI Taxonomy" id="1892558"/>
    <lineage>
        <taxon>Bacteria</taxon>
        <taxon>Pseudomonadati</taxon>
        <taxon>Pseudomonadota</taxon>
        <taxon>Alphaproteobacteria</taxon>
        <taxon>Rickettsiales</taxon>
        <taxon>Anaplasmataceae</taxon>
        <taxon>Candidatus Mesenet</taxon>
    </lineage>
</organism>
<comment type="similarity">
    <text evidence="1">Belongs to the metallo-dependent hydrolases superfamily. TatD-type hydrolase family.</text>
</comment>
<evidence type="ECO:0000256" key="3">
    <source>
        <dbReference type="ARBA" id="ARBA00022801"/>
    </source>
</evidence>
<dbReference type="NCBIfam" id="TIGR00010">
    <property type="entry name" value="YchF/TatD family DNA exonuclease"/>
    <property type="match status" value="1"/>
</dbReference>
<dbReference type="AlphaFoldDB" id="A0A8J3HQ37"/>
<dbReference type="FunFam" id="3.20.20.140:FF:000005">
    <property type="entry name" value="TatD family hydrolase"/>
    <property type="match status" value="1"/>
</dbReference>
<dbReference type="InterPro" id="IPR032466">
    <property type="entry name" value="Metal_Hydrolase"/>
</dbReference>
<dbReference type="SUPFAM" id="SSF51556">
    <property type="entry name" value="Metallo-dependent hydrolases"/>
    <property type="match status" value="1"/>
</dbReference>
<feature type="binding site" evidence="4">
    <location>
        <position position="152"/>
    </location>
    <ligand>
        <name>a divalent metal cation</name>
        <dbReference type="ChEBI" id="CHEBI:60240"/>
        <label>2</label>
    </ligand>
</feature>
<feature type="binding site" evidence="4">
    <location>
        <position position="91"/>
    </location>
    <ligand>
        <name>a divalent metal cation</name>
        <dbReference type="ChEBI" id="CHEBI:60240"/>
        <label>1</label>
    </ligand>
</feature>
<feature type="binding site" evidence="4">
    <location>
        <position position="202"/>
    </location>
    <ligand>
        <name>a divalent metal cation</name>
        <dbReference type="ChEBI" id="CHEBI:60240"/>
        <label>1</label>
    </ligand>
</feature>
<dbReference type="InterPro" id="IPR018228">
    <property type="entry name" value="DNase_TatD-rel_CS"/>
</dbReference>
<sequence>MIVDSHCHLNHFSQEEVEKVITNAKESGVGIMQTICTTISEFADLLKIAHSYTQVYTSVGVHPSNAAAGEYISAEDLIKLTTDKEVIGIGETGLDFYKQGNAGKQMKSFLAHIEAAREIGLPLIIHARAADEEMINVLESEMKKGPFTAVMHCFASSDKLAQKAIELGLYISFSGIITFKNAKVIRDIATSIPYERVLVETDSPYLSPEPHRGKKNEPAMTKYVVDCLAKLWDKSSQEVEVITTNNFFELFTKVKIEKVE</sequence>
<dbReference type="InterPro" id="IPR015991">
    <property type="entry name" value="TatD/YcfH-like"/>
</dbReference>
<dbReference type="Proteomes" id="UP000637906">
    <property type="component" value="Unassembled WGS sequence"/>
</dbReference>
<dbReference type="Pfam" id="PF01026">
    <property type="entry name" value="TatD_DNase"/>
    <property type="match status" value="1"/>
</dbReference>
<feature type="binding site" evidence="4">
    <location>
        <position position="8"/>
    </location>
    <ligand>
        <name>a divalent metal cation</name>
        <dbReference type="ChEBI" id="CHEBI:60240"/>
        <label>1</label>
    </ligand>
</feature>
<evidence type="ECO:0000313" key="6">
    <source>
        <dbReference type="Proteomes" id="UP000637906"/>
    </source>
</evidence>
<reference evidence="5 6" key="1">
    <citation type="journal article" date="2021" name="Microb. Ecol.">
        <title>Candidatus Mesenet longicola: Novel Endosymbionts of Brontispa longissima that Induce Cytoplasmic Incompatibility.</title>
        <authorList>
            <person name="Takano S."/>
            <person name="Gotoh Y."/>
            <person name="Hayashi T."/>
        </authorList>
    </citation>
    <scope>NUCLEOTIDE SEQUENCE [LARGE SCALE GENOMIC DNA]</scope>
    <source>
        <strain evidence="5">L5</strain>
    </source>
</reference>
<keyword evidence="2 4" id="KW-0479">Metal-binding</keyword>
<dbReference type="GO" id="GO:0004536">
    <property type="term" value="F:DNA nuclease activity"/>
    <property type="evidence" value="ECO:0007669"/>
    <property type="project" value="InterPro"/>
</dbReference>
<dbReference type="CDD" id="cd01310">
    <property type="entry name" value="TatD_DNAse"/>
    <property type="match status" value="1"/>
</dbReference>
<dbReference type="InterPro" id="IPR001130">
    <property type="entry name" value="TatD-like"/>
</dbReference>
<evidence type="ECO:0000256" key="2">
    <source>
        <dbReference type="ARBA" id="ARBA00022723"/>
    </source>
</evidence>
<dbReference type="PIRSF" id="PIRSF005902">
    <property type="entry name" value="DNase_TatD"/>
    <property type="match status" value="1"/>
</dbReference>
<proteinExistence type="inferred from homology"/>
<dbReference type="PANTHER" id="PTHR46124">
    <property type="entry name" value="D-AMINOACYL-TRNA DEACYLASE"/>
    <property type="match status" value="1"/>
</dbReference>
<gene>
    <name evidence="5" type="ORF">sL5_05410</name>
</gene>
<dbReference type="PANTHER" id="PTHR46124:SF2">
    <property type="entry name" value="D-AMINOACYL-TRNA DEACYLASE"/>
    <property type="match status" value="1"/>
</dbReference>
<comment type="caution">
    <text evidence="5">The sequence shown here is derived from an EMBL/GenBank/DDBJ whole genome shotgun (WGS) entry which is preliminary data.</text>
</comment>
<keyword evidence="6" id="KW-1185">Reference proteome</keyword>
<dbReference type="GO" id="GO:0016788">
    <property type="term" value="F:hydrolase activity, acting on ester bonds"/>
    <property type="evidence" value="ECO:0007669"/>
    <property type="project" value="InterPro"/>
</dbReference>
<evidence type="ECO:0000256" key="1">
    <source>
        <dbReference type="ARBA" id="ARBA00009275"/>
    </source>
</evidence>
<accession>A0A8J3HQ37</accession>
<evidence type="ECO:0000313" key="5">
    <source>
        <dbReference type="EMBL" id="GHM59548.1"/>
    </source>
</evidence>
<dbReference type="Gene3D" id="3.20.20.140">
    <property type="entry name" value="Metal-dependent hydrolases"/>
    <property type="match status" value="1"/>
</dbReference>
<keyword evidence="3" id="KW-0378">Hydrolase</keyword>
<feature type="binding site" evidence="4">
    <location>
        <position position="126"/>
    </location>
    <ligand>
        <name>a divalent metal cation</name>
        <dbReference type="ChEBI" id="CHEBI:60240"/>
        <label>2</label>
    </ligand>
</feature>
<dbReference type="GO" id="GO:0046872">
    <property type="term" value="F:metal ion binding"/>
    <property type="evidence" value="ECO:0007669"/>
    <property type="project" value="UniProtKB-KW"/>
</dbReference>
<dbReference type="PROSITE" id="PS01090">
    <property type="entry name" value="TATD_2"/>
    <property type="match status" value="1"/>
</dbReference>
<dbReference type="EMBL" id="BNGU01000018">
    <property type="protein sequence ID" value="GHM59548.1"/>
    <property type="molecule type" value="Genomic_DNA"/>
</dbReference>